<feature type="transmembrane region" description="Helical" evidence="5">
    <location>
        <begin position="100"/>
        <end position="122"/>
    </location>
</feature>
<comment type="subcellular location">
    <subcellularLocation>
        <location evidence="1">Membrane</location>
        <topology evidence="1">Multi-pass membrane protein</topology>
    </subcellularLocation>
</comment>
<dbReference type="RefSeq" id="XP_024353628.1">
    <property type="nucleotide sequence ID" value="XM_024491813.1"/>
</dbReference>
<dbReference type="EMBL" id="APAU02000012">
    <property type="protein sequence ID" value="EUB62432.1"/>
    <property type="molecule type" value="Genomic_DNA"/>
</dbReference>
<evidence type="ECO:0000256" key="4">
    <source>
        <dbReference type="ARBA" id="ARBA00023136"/>
    </source>
</evidence>
<gene>
    <name evidence="7" type="ORF">EGR_02564</name>
</gene>
<keyword evidence="8" id="KW-1185">Reference proteome</keyword>
<dbReference type="CTD" id="36338279"/>
<keyword evidence="2 5" id="KW-0812">Transmembrane</keyword>
<evidence type="ECO:0000256" key="2">
    <source>
        <dbReference type="ARBA" id="ARBA00022692"/>
    </source>
</evidence>
<sequence length="301" mass="34305">MRGSSHDEFYLQLAKWLENEKTRSAKCHYMLNRTLYHFWESMGMNNLLVGDLTNLGDPGSRQLRSAGILRSSSHRNDDRQNETYYSDYARFRLPSLKSRFMAEMIDTFIVFILKFYFVFLLGKPANSKFVNSLPREILNFIPGYRILMTFCSMTQIYLDVLQSDGVFDLKRFHEEVMFASRNDPSALSDAISLVLYLIFEVYFVSKSVFDFEPGGCSLGKYLLGLRVLSCNHRINLPDAVDIVPAGNPGLCRSIVRAVLKNSGISIWSSLLQIALTGDPVFSYDLLAGTIVVRFPEMAQSE</sequence>
<dbReference type="GO" id="GO:0016020">
    <property type="term" value="C:membrane"/>
    <property type="evidence" value="ECO:0007669"/>
    <property type="project" value="UniProtKB-SubCell"/>
</dbReference>
<evidence type="ECO:0000259" key="6">
    <source>
        <dbReference type="Pfam" id="PF06271"/>
    </source>
</evidence>
<dbReference type="Proteomes" id="UP000019149">
    <property type="component" value="Unassembled WGS sequence"/>
</dbReference>
<dbReference type="Pfam" id="PF06271">
    <property type="entry name" value="RDD"/>
    <property type="match status" value="1"/>
</dbReference>
<evidence type="ECO:0000256" key="5">
    <source>
        <dbReference type="SAM" id="Phobius"/>
    </source>
</evidence>
<reference evidence="7 8" key="1">
    <citation type="journal article" date="2013" name="Nat. Genet.">
        <title>The genome of the hydatid tapeworm Echinococcus granulosus.</title>
        <authorList>
            <person name="Zheng H."/>
            <person name="Zhang W."/>
            <person name="Zhang L."/>
            <person name="Zhang Z."/>
            <person name="Li J."/>
            <person name="Lu G."/>
            <person name="Zhu Y."/>
            <person name="Wang Y."/>
            <person name="Huang Y."/>
            <person name="Liu J."/>
            <person name="Kang H."/>
            <person name="Chen J."/>
            <person name="Wang L."/>
            <person name="Chen A."/>
            <person name="Yu S."/>
            <person name="Gao Z."/>
            <person name="Jin L."/>
            <person name="Gu W."/>
            <person name="Wang Z."/>
            <person name="Zhao L."/>
            <person name="Shi B."/>
            <person name="Wen H."/>
            <person name="Lin R."/>
            <person name="Jones M.K."/>
            <person name="Brejova B."/>
            <person name="Vinar T."/>
            <person name="Zhao G."/>
            <person name="McManus D.P."/>
            <person name="Chen Z."/>
            <person name="Zhou Y."/>
            <person name="Wang S."/>
        </authorList>
    </citation>
    <scope>NUCLEOTIDE SEQUENCE [LARGE SCALE GENOMIC DNA]</scope>
</reference>
<comment type="caution">
    <text evidence="7">The sequence shown here is derived from an EMBL/GenBank/DDBJ whole genome shotgun (WGS) entry which is preliminary data.</text>
</comment>
<dbReference type="InterPro" id="IPR039871">
    <property type="entry name" value="FAM8A1"/>
</dbReference>
<organism evidence="7 8">
    <name type="scientific">Echinococcus granulosus</name>
    <name type="common">Hydatid tapeworm</name>
    <dbReference type="NCBI Taxonomy" id="6210"/>
    <lineage>
        <taxon>Eukaryota</taxon>
        <taxon>Metazoa</taxon>
        <taxon>Spiralia</taxon>
        <taxon>Lophotrochozoa</taxon>
        <taxon>Platyhelminthes</taxon>
        <taxon>Cestoda</taxon>
        <taxon>Eucestoda</taxon>
        <taxon>Cyclophyllidea</taxon>
        <taxon>Taeniidae</taxon>
        <taxon>Echinococcus</taxon>
        <taxon>Echinococcus granulosus group</taxon>
    </lineage>
</organism>
<proteinExistence type="predicted"/>
<keyword evidence="4 5" id="KW-0472">Membrane</keyword>
<dbReference type="OrthoDB" id="10061042at2759"/>
<feature type="domain" description="RDD" evidence="6">
    <location>
        <begin position="94"/>
        <end position="231"/>
    </location>
</feature>
<protein>
    <recommendedName>
        <fullName evidence="6">RDD domain-containing protein</fullName>
    </recommendedName>
</protein>
<evidence type="ECO:0000256" key="3">
    <source>
        <dbReference type="ARBA" id="ARBA00022989"/>
    </source>
</evidence>
<evidence type="ECO:0000313" key="8">
    <source>
        <dbReference type="Proteomes" id="UP000019149"/>
    </source>
</evidence>
<dbReference type="PANTHER" id="PTHR13659">
    <property type="entry name" value="AUTOSOMAL HIGHLY CONSERVED PROTEIN"/>
    <property type="match status" value="1"/>
</dbReference>
<evidence type="ECO:0000313" key="7">
    <source>
        <dbReference type="EMBL" id="EUB62432.1"/>
    </source>
</evidence>
<dbReference type="InterPro" id="IPR010432">
    <property type="entry name" value="RDD"/>
</dbReference>
<dbReference type="KEGG" id="egl:EGR_02564"/>
<evidence type="ECO:0000256" key="1">
    <source>
        <dbReference type="ARBA" id="ARBA00004141"/>
    </source>
</evidence>
<dbReference type="GeneID" id="36338279"/>
<name>W6UVN0_ECHGR</name>
<dbReference type="AlphaFoldDB" id="W6UVN0"/>
<dbReference type="PANTHER" id="PTHR13659:SF5">
    <property type="entry name" value="PROTEIN FAM8A1"/>
    <property type="match status" value="1"/>
</dbReference>
<accession>W6UVN0</accession>
<dbReference type="STRING" id="6210.W6UVN0"/>
<keyword evidence="3 5" id="KW-1133">Transmembrane helix</keyword>